<evidence type="ECO:0000313" key="1">
    <source>
        <dbReference type="EMBL" id="NYJ06438.1"/>
    </source>
</evidence>
<keyword evidence="2" id="KW-1185">Reference proteome</keyword>
<dbReference type="RefSeq" id="WP_179717556.1">
    <property type="nucleotide sequence ID" value="NZ_JACBZT010000001.1"/>
</dbReference>
<name>A0A853CJJ1_9ACTN</name>
<sequence length="200" mass="19679">MRIADPGRARTARRVAGSVAVLGVAAAVAGLGTYSTFTDSTSPVVTGVGTGVLSLSLQSGGTAATVPFDGGAMMAGDSVAQVLDLVNDGSTAFASVTMKMSATASSILDTDQTNGLQLKVQKCSVAWSGSSCSGTASTLYSGPMVVTQALGGAASLTPGGVDHLLLTASLPASANGSAYQGKQSTLSLVFDGVQRVGANR</sequence>
<organism evidence="1 2">
    <name type="scientific">Petropleomorpha daqingensis</name>
    <dbReference type="NCBI Taxonomy" id="2026353"/>
    <lineage>
        <taxon>Bacteria</taxon>
        <taxon>Bacillati</taxon>
        <taxon>Actinomycetota</taxon>
        <taxon>Actinomycetes</taxon>
        <taxon>Geodermatophilales</taxon>
        <taxon>Geodermatophilaceae</taxon>
        <taxon>Petropleomorpha</taxon>
    </lineage>
</organism>
<evidence type="ECO:0008006" key="3">
    <source>
        <dbReference type="Google" id="ProtNLM"/>
    </source>
</evidence>
<evidence type="ECO:0000313" key="2">
    <source>
        <dbReference type="Proteomes" id="UP000541969"/>
    </source>
</evidence>
<reference evidence="1 2" key="1">
    <citation type="submission" date="2020-07" db="EMBL/GenBank/DDBJ databases">
        <title>Sequencing the genomes of 1000 actinobacteria strains.</title>
        <authorList>
            <person name="Klenk H.-P."/>
        </authorList>
    </citation>
    <scope>NUCLEOTIDE SEQUENCE [LARGE SCALE GENOMIC DNA]</scope>
    <source>
        <strain evidence="1 2">DSM 104001</strain>
    </source>
</reference>
<dbReference type="AlphaFoldDB" id="A0A853CJJ1"/>
<comment type="caution">
    <text evidence="1">The sequence shown here is derived from an EMBL/GenBank/DDBJ whole genome shotgun (WGS) entry which is preliminary data.</text>
</comment>
<protein>
    <recommendedName>
        <fullName evidence="3">Camelysin metallo-endopeptidase</fullName>
    </recommendedName>
</protein>
<dbReference type="Proteomes" id="UP000541969">
    <property type="component" value="Unassembled WGS sequence"/>
</dbReference>
<dbReference type="EMBL" id="JACBZT010000001">
    <property type="protein sequence ID" value="NYJ06438.1"/>
    <property type="molecule type" value="Genomic_DNA"/>
</dbReference>
<accession>A0A853CJJ1</accession>
<gene>
    <name evidence="1" type="ORF">GGQ55_002716</name>
</gene>
<proteinExistence type="predicted"/>